<feature type="region of interest" description="Disordered" evidence="1">
    <location>
        <begin position="30"/>
        <end position="61"/>
    </location>
</feature>
<sequence>MTVRRPFVSMFSAALLALFTPGLTGPPAVAHAEPARSAATGATSHAEPGSTTHAAPDSVHLAGSGSVYTQQRRTAIAPGLDLTSFQRLESGGWVTGHVMTADLRTPSLSMDLADGGTVSAANDTVSSFATDAHAVAAVNGDYFDMNASDAPVGTDISPTAGVRTLGGAAAPALTLAGGRAAITNLTSAADVTIDGKRIQVDAVNSPTWHTGQIGVFTPLWGSFPVGRFLAAAERVRVVHVRDGRITAVEDDADALSAPAAAGETLIVGRGAAANRLSAAATGHGVHVTLRANAAVSLAVGGSQVLIKDGRATGAQQVAAARTAVGVSKDGTRLWIVSVDGRVADSPGQTLEQLTALLLDQGAWQALNLDGGGSTTLVARPAGTSALQLIDRPSDGTERKVTNALVFRSSARGPSSGVAVRTALDPAAGLAVSGSHDLLPGLSRTIVATGLAADYSATAPRGRFLPTGSVVRTVGGDRRGQLVVEAARPGSATVRYLTQAGHRSGQSQVDLRVHGPLMRLEPSSELVTLDADSASAPLSVSALDADGFRVPVETRDIRVSAGPGLRVQPSSTAGLTVTATAPGTQQASSVTLTVLGRSLTVPVAIGAQEKVLSGFEDAASWTGTTARATGNVTPTSGHDGSAGLRLDFDFTQSTATRGMFANPPAPIAVPGQPKALTLWINGTGKGEWPRLQVTRGDGTVTNLDGDHVDWTGWRKVTFPVPAGTSYPLTLTALRFMEIRSDASYTDQLAVSDLRAVLPPDVAQPPSSWRADPALISQGDVDSRPLRVAVLSDTQFVARDGADGPVVQAGRRALREIVAARPDQLFIVGDFVDEASPADFALAKAVLDQEVTGKVPWTYVPGNHEVMGGPLSNFTSVFGPTTTHRVIDHTAFITLDSSSGTLHPGGTDQLQMLEQQLSAAAADRSVTGVVVLHHHPIVDPQPDKASQLTDRVEAAALQRTLAQFRSRTGKSVADVNGHVGIFFTDSDAGVTRVINGNSGKSPSGTPAQGGFTGWSMLGIDPAAGRVGGTPAPGTARTRWLQVQTHARVDSLSLQAPVAVRVGGSGTVSATITQDGDRKVPVTWPVTATWGGDGVRVGSDRDRHAVLRLDPATGAITGLRPGTATLTVTVNGAHAAARVTVR</sequence>
<dbReference type="Pfam" id="PF00149">
    <property type="entry name" value="Metallophos"/>
    <property type="match status" value="1"/>
</dbReference>
<evidence type="ECO:0000256" key="1">
    <source>
        <dbReference type="SAM" id="MobiDB-lite"/>
    </source>
</evidence>
<name>A0ABW2AQB1_9MICO</name>
<feature type="signal peptide" evidence="2">
    <location>
        <begin position="1"/>
        <end position="32"/>
    </location>
</feature>
<proteinExistence type="predicted"/>
<gene>
    <name evidence="5" type="ORF">ACFQBT_03000</name>
</gene>
<evidence type="ECO:0000313" key="6">
    <source>
        <dbReference type="Proteomes" id="UP001596356"/>
    </source>
</evidence>
<dbReference type="Pfam" id="PF09992">
    <property type="entry name" value="NAGPA"/>
    <property type="match status" value="1"/>
</dbReference>
<dbReference type="Gene3D" id="3.60.21.10">
    <property type="match status" value="1"/>
</dbReference>
<dbReference type="RefSeq" id="WP_377820317.1">
    <property type="nucleotide sequence ID" value="NZ_JBHSWJ010000002.1"/>
</dbReference>
<dbReference type="InterPro" id="IPR029052">
    <property type="entry name" value="Metallo-depent_PP-like"/>
</dbReference>
<dbReference type="InterPro" id="IPR018711">
    <property type="entry name" value="NAGPA"/>
</dbReference>
<evidence type="ECO:0000256" key="2">
    <source>
        <dbReference type="SAM" id="SignalP"/>
    </source>
</evidence>
<evidence type="ECO:0000259" key="4">
    <source>
        <dbReference type="Pfam" id="PF09992"/>
    </source>
</evidence>
<feature type="domain" description="Phosphodiester glycosidase" evidence="4">
    <location>
        <begin position="284"/>
        <end position="406"/>
    </location>
</feature>
<reference evidence="6" key="1">
    <citation type="journal article" date="2019" name="Int. J. Syst. Evol. Microbiol.">
        <title>The Global Catalogue of Microorganisms (GCM) 10K type strain sequencing project: providing services to taxonomists for standard genome sequencing and annotation.</title>
        <authorList>
            <consortium name="The Broad Institute Genomics Platform"/>
            <consortium name="The Broad Institute Genome Sequencing Center for Infectious Disease"/>
            <person name="Wu L."/>
            <person name="Ma J."/>
        </authorList>
    </citation>
    <scope>NUCLEOTIDE SEQUENCE [LARGE SCALE GENOMIC DNA]</scope>
    <source>
        <strain evidence="6">NBRC 106593</strain>
    </source>
</reference>
<dbReference type="Proteomes" id="UP001596356">
    <property type="component" value="Unassembled WGS sequence"/>
</dbReference>
<dbReference type="SUPFAM" id="SSF56300">
    <property type="entry name" value="Metallo-dependent phosphatases"/>
    <property type="match status" value="1"/>
</dbReference>
<dbReference type="Gene3D" id="2.60.40.1080">
    <property type="match status" value="1"/>
</dbReference>
<keyword evidence="5" id="KW-0326">Glycosidase</keyword>
<dbReference type="PANTHER" id="PTHR40446:SF2">
    <property type="entry name" value="N-ACETYLGLUCOSAMINE-1-PHOSPHODIESTER ALPHA-N-ACETYLGLUCOSAMINIDASE"/>
    <property type="match status" value="1"/>
</dbReference>
<feature type="chain" id="PRO_5045693073" evidence="2">
    <location>
        <begin position="33"/>
        <end position="1139"/>
    </location>
</feature>
<dbReference type="EMBL" id="JBHSWJ010000002">
    <property type="protein sequence ID" value="MFC6712864.1"/>
    <property type="molecule type" value="Genomic_DNA"/>
</dbReference>
<accession>A0ABW2AQB1</accession>
<dbReference type="Gene3D" id="2.60.120.260">
    <property type="entry name" value="Galactose-binding domain-like"/>
    <property type="match status" value="1"/>
</dbReference>
<keyword evidence="5" id="KW-0378">Hydrolase</keyword>
<dbReference type="InterPro" id="IPR004843">
    <property type="entry name" value="Calcineurin-like_PHP"/>
</dbReference>
<evidence type="ECO:0000313" key="5">
    <source>
        <dbReference type="EMBL" id="MFC6712864.1"/>
    </source>
</evidence>
<keyword evidence="6" id="KW-1185">Reference proteome</keyword>
<dbReference type="InterPro" id="IPR006311">
    <property type="entry name" value="TAT_signal"/>
</dbReference>
<protein>
    <submittedName>
        <fullName evidence="5">Phosphodiester glycosidase family protein</fullName>
    </submittedName>
</protein>
<dbReference type="PANTHER" id="PTHR40446">
    <property type="entry name" value="N-ACETYLGLUCOSAMINE-1-PHOSPHODIESTER ALPHA-N-ACETYLGLUCOSAMINIDASE"/>
    <property type="match status" value="1"/>
</dbReference>
<dbReference type="GO" id="GO:0016798">
    <property type="term" value="F:hydrolase activity, acting on glycosyl bonds"/>
    <property type="evidence" value="ECO:0007669"/>
    <property type="project" value="UniProtKB-KW"/>
</dbReference>
<organism evidence="5 6">
    <name type="scientific">Branchiibius cervicis</name>
    <dbReference type="NCBI Taxonomy" id="908252"/>
    <lineage>
        <taxon>Bacteria</taxon>
        <taxon>Bacillati</taxon>
        <taxon>Actinomycetota</taxon>
        <taxon>Actinomycetes</taxon>
        <taxon>Micrococcales</taxon>
        <taxon>Dermacoccaceae</taxon>
        <taxon>Branchiibius</taxon>
    </lineage>
</organism>
<keyword evidence="2" id="KW-0732">Signal</keyword>
<comment type="caution">
    <text evidence="5">The sequence shown here is derived from an EMBL/GenBank/DDBJ whole genome shotgun (WGS) entry which is preliminary data.</text>
</comment>
<dbReference type="PROSITE" id="PS51318">
    <property type="entry name" value="TAT"/>
    <property type="match status" value="1"/>
</dbReference>
<feature type="domain" description="Calcineurin-like phosphoesterase" evidence="3">
    <location>
        <begin position="784"/>
        <end position="942"/>
    </location>
</feature>
<evidence type="ECO:0000259" key="3">
    <source>
        <dbReference type="Pfam" id="PF00149"/>
    </source>
</evidence>